<dbReference type="PANTHER" id="PTHR47186">
    <property type="entry name" value="LEUCINE-RICH REPEAT-CONTAINING PROTEIN 57"/>
    <property type="match status" value="1"/>
</dbReference>
<evidence type="ECO:0000313" key="4">
    <source>
        <dbReference type="Proteomes" id="UP000265566"/>
    </source>
</evidence>
<evidence type="ECO:0000256" key="1">
    <source>
        <dbReference type="ARBA" id="ARBA00022737"/>
    </source>
</evidence>
<dbReference type="AlphaFoldDB" id="A0A396H0W8"/>
<name>A0A396H0W8_MEDTR</name>
<dbReference type="InterPro" id="IPR055414">
    <property type="entry name" value="LRR_R13L4/SHOC2-like"/>
</dbReference>
<dbReference type="Gramene" id="rna41544">
    <property type="protein sequence ID" value="RHN46999.1"/>
    <property type="gene ID" value="gene41544"/>
</dbReference>
<proteinExistence type="predicted"/>
<dbReference type="PANTHER" id="PTHR47186:SF63">
    <property type="entry name" value="C-JID DOMAIN-CONTAINING PROTEIN"/>
    <property type="match status" value="1"/>
</dbReference>
<feature type="domain" description="Disease resistance R13L4/SHOC-2-like LRR" evidence="2">
    <location>
        <begin position="112"/>
        <end position="228"/>
    </location>
</feature>
<protein>
    <submittedName>
        <fullName evidence="3">Putative leucine-rich repeat domain, L domain-containing protein</fullName>
    </submittedName>
</protein>
<comment type="caution">
    <text evidence="3">The sequence shown here is derived from an EMBL/GenBank/DDBJ whole genome shotgun (WGS) entry which is preliminary data.</text>
</comment>
<sequence>MLITFSYFYNFEQFIGKLKYLNMTFSKKLKRLPDFSGVPNLEKLILKGCDGLTEVHPSLLHHKKVVLMNLEDCKSLKSLPGKLEMSSLEKLILSGCCEFKILPEFGESMENLSMLALEGIAIRNLPSSLGSLVGLASLNLKNCKSLVCLPDTIHRLNSLIILNISGCSRLCRLPDGLKEIKCLKELHANDTAIDELPSSIFYLDNLKSIIICWFQRAIDQVNELVSSL</sequence>
<dbReference type="SUPFAM" id="SSF52058">
    <property type="entry name" value="L domain-like"/>
    <property type="match status" value="1"/>
</dbReference>
<dbReference type="Proteomes" id="UP000265566">
    <property type="component" value="Chromosome 7"/>
</dbReference>
<dbReference type="EMBL" id="PSQE01000007">
    <property type="protein sequence ID" value="RHN46999.1"/>
    <property type="molecule type" value="Genomic_DNA"/>
</dbReference>
<dbReference type="InterPro" id="IPR032675">
    <property type="entry name" value="LRR_dom_sf"/>
</dbReference>
<reference evidence="4" key="1">
    <citation type="journal article" date="2018" name="Nat. Plants">
        <title>Whole-genome landscape of Medicago truncatula symbiotic genes.</title>
        <authorList>
            <person name="Pecrix Y."/>
            <person name="Staton S.E."/>
            <person name="Sallet E."/>
            <person name="Lelandais-Briere C."/>
            <person name="Moreau S."/>
            <person name="Carrere S."/>
            <person name="Blein T."/>
            <person name="Jardinaud M.F."/>
            <person name="Latrasse D."/>
            <person name="Zouine M."/>
            <person name="Zahm M."/>
            <person name="Kreplak J."/>
            <person name="Mayjonade B."/>
            <person name="Satge C."/>
            <person name="Perez M."/>
            <person name="Cauet S."/>
            <person name="Marande W."/>
            <person name="Chantry-Darmon C."/>
            <person name="Lopez-Roques C."/>
            <person name="Bouchez O."/>
            <person name="Berard A."/>
            <person name="Debelle F."/>
            <person name="Munos S."/>
            <person name="Bendahmane A."/>
            <person name="Berges H."/>
            <person name="Niebel A."/>
            <person name="Buitink J."/>
            <person name="Frugier F."/>
            <person name="Benhamed M."/>
            <person name="Crespi M."/>
            <person name="Gouzy J."/>
            <person name="Gamas P."/>
        </authorList>
    </citation>
    <scope>NUCLEOTIDE SEQUENCE [LARGE SCALE GENOMIC DNA]</scope>
    <source>
        <strain evidence="4">cv. Jemalong A17</strain>
    </source>
</reference>
<evidence type="ECO:0000259" key="2">
    <source>
        <dbReference type="Pfam" id="PF23598"/>
    </source>
</evidence>
<evidence type="ECO:0000313" key="3">
    <source>
        <dbReference type="EMBL" id="RHN46999.1"/>
    </source>
</evidence>
<dbReference type="Pfam" id="PF23598">
    <property type="entry name" value="LRR_14"/>
    <property type="match status" value="1"/>
</dbReference>
<gene>
    <name evidence="3" type="ORF">MtrunA17_Chr7g0248201</name>
</gene>
<dbReference type="Gene3D" id="3.80.10.10">
    <property type="entry name" value="Ribonuclease Inhibitor"/>
    <property type="match status" value="1"/>
</dbReference>
<keyword evidence="1" id="KW-0677">Repeat</keyword>
<organism evidence="3 4">
    <name type="scientific">Medicago truncatula</name>
    <name type="common">Barrel medic</name>
    <name type="synonym">Medicago tribuloides</name>
    <dbReference type="NCBI Taxonomy" id="3880"/>
    <lineage>
        <taxon>Eukaryota</taxon>
        <taxon>Viridiplantae</taxon>
        <taxon>Streptophyta</taxon>
        <taxon>Embryophyta</taxon>
        <taxon>Tracheophyta</taxon>
        <taxon>Spermatophyta</taxon>
        <taxon>Magnoliopsida</taxon>
        <taxon>eudicotyledons</taxon>
        <taxon>Gunneridae</taxon>
        <taxon>Pentapetalae</taxon>
        <taxon>rosids</taxon>
        <taxon>fabids</taxon>
        <taxon>Fabales</taxon>
        <taxon>Fabaceae</taxon>
        <taxon>Papilionoideae</taxon>
        <taxon>50 kb inversion clade</taxon>
        <taxon>NPAAA clade</taxon>
        <taxon>Hologalegina</taxon>
        <taxon>IRL clade</taxon>
        <taxon>Trifolieae</taxon>
        <taxon>Medicago</taxon>
    </lineage>
</organism>
<accession>A0A396H0W8</accession>